<organism evidence="2 3">
    <name type="scientific">Triticum urartu</name>
    <name type="common">Red wild einkorn</name>
    <name type="synonym">Crithodium urartu</name>
    <dbReference type="NCBI Taxonomy" id="4572"/>
    <lineage>
        <taxon>Eukaryota</taxon>
        <taxon>Viridiplantae</taxon>
        <taxon>Streptophyta</taxon>
        <taxon>Embryophyta</taxon>
        <taxon>Tracheophyta</taxon>
        <taxon>Spermatophyta</taxon>
        <taxon>Magnoliopsida</taxon>
        <taxon>Liliopsida</taxon>
        <taxon>Poales</taxon>
        <taxon>Poaceae</taxon>
        <taxon>BOP clade</taxon>
        <taxon>Pooideae</taxon>
        <taxon>Triticodae</taxon>
        <taxon>Triticeae</taxon>
        <taxon>Triticinae</taxon>
        <taxon>Triticum</taxon>
    </lineage>
</organism>
<proteinExistence type="predicted"/>
<protein>
    <submittedName>
        <fullName evidence="2">Uncharacterized protein</fullName>
    </submittedName>
</protein>
<dbReference type="AlphaFoldDB" id="A0A8R7Q9Z5"/>
<dbReference type="Proteomes" id="UP000015106">
    <property type="component" value="Chromosome 4"/>
</dbReference>
<reference evidence="2" key="2">
    <citation type="submission" date="2018-03" db="EMBL/GenBank/DDBJ databases">
        <title>The Triticum urartu genome reveals the dynamic nature of wheat genome evolution.</title>
        <authorList>
            <person name="Ling H."/>
            <person name="Ma B."/>
            <person name="Shi X."/>
            <person name="Liu H."/>
            <person name="Dong L."/>
            <person name="Sun H."/>
            <person name="Cao Y."/>
            <person name="Gao Q."/>
            <person name="Zheng S."/>
            <person name="Li Y."/>
            <person name="Yu Y."/>
            <person name="Du H."/>
            <person name="Qi M."/>
            <person name="Li Y."/>
            <person name="Yu H."/>
            <person name="Cui Y."/>
            <person name="Wang N."/>
            <person name="Chen C."/>
            <person name="Wu H."/>
            <person name="Zhao Y."/>
            <person name="Zhang J."/>
            <person name="Li Y."/>
            <person name="Zhou W."/>
            <person name="Zhang B."/>
            <person name="Hu W."/>
            <person name="Eijk M."/>
            <person name="Tang J."/>
            <person name="Witsenboer H."/>
            <person name="Zhao S."/>
            <person name="Li Z."/>
            <person name="Zhang A."/>
            <person name="Wang D."/>
            <person name="Liang C."/>
        </authorList>
    </citation>
    <scope>NUCLEOTIDE SEQUENCE [LARGE SCALE GENOMIC DNA]</scope>
    <source>
        <strain evidence="2">cv. G1812</strain>
    </source>
</reference>
<keyword evidence="1" id="KW-0812">Transmembrane</keyword>
<dbReference type="EnsemblPlants" id="TuG1812G0400003990.01.T01">
    <property type="protein sequence ID" value="TuG1812G0400003990.01.T01.cds377796"/>
    <property type="gene ID" value="TuG1812G0400003990.01"/>
</dbReference>
<accession>A0A8R7Q9Z5</accession>
<dbReference type="Gramene" id="TuG1812G0400003990.01.T01">
    <property type="protein sequence ID" value="TuG1812G0400003990.01.T01.cds377796"/>
    <property type="gene ID" value="TuG1812G0400003990.01"/>
</dbReference>
<reference evidence="2" key="3">
    <citation type="submission" date="2022-06" db="UniProtKB">
        <authorList>
            <consortium name="EnsemblPlants"/>
        </authorList>
    </citation>
    <scope>IDENTIFICATION</scope>
</reference>
<keyword evidence="3" id="KW-1185">Reference proteome</keyword>
<evidence type="ECO:0000256" key="1">
    <source>
        <dbReference type="SAM" id="Phobius"/>
    </source>
</evidence>
<feature type="transmembrane region" description="Helical" evidence="1">
    <location>
        <begin position="12"/>
        <end position="35"/>
    </location>
</feature>
<reference evidence="3" key="1">
    <citation type="journal article" date="2013" name="Nature">
        <title>Draft genome of the wheat A-genome progenitor Triticum urartu.</title>
        <authorList>
            <person name="Ling H.Q."/>
            <person name="Zhao S."/>
            <person name="Liu D."/>
            <person name="Wang J."/>
            <person name="Sun H."/>
            <person name="Zhang C."/>
            <person name="Fan H."/>
            <person name="Li D."/>
            <person name="Dong L."/>
            <person name="Tao Y."/>
            <person name="Gao C."/>
            <person name="Wu H."/>
            <person name="Li Y."/>
            <person name="Cui Y."/>
            <person name="Guo X."/>
            <person name="Zheng S."/>
            <person name="Wang B."/>
            <person name="Yu K."/>
            <person name="Liang Q."/>
            <person name="Yang W."/>
            <person name="Lou X."/>
            <person name="Chen J."/>
            <person name="Feng M."/>
            <person name="Jian J."/>
            <person name="Zhang X."/>
            <person name="Luo G."/>
            <person name="Jiang Y."/>
            <person name="Liu J."/>
            <person name="Wang Z."/>
            <person name="Sha Y."/>
            <person name="Zhang B."/>
            <person name="Wu H."/>
            <person name="Tang D."/>
            <person name="Shen Q."/>
            <person name="Xue P."/>
            <person name="Zou S."/>
            <person name="Wang X."/>
            <person name="Liu X."/>
            <person name="Wang F."/>
            <person name="Yang Y."/>
            <person name="An X."/>
            <person name="Dong Z."/>
            <person name="Zhang K."/>
            <person name="Zhang X."/>
            <person name="Luo M.C."/>
            <person name="Dvorak J."/>
            <person name="Tong Y."/>
            <person name="Wang J."/>
            <person name="Yang H."/>
            <person name="Li Z."/>
            <person name="Wang D."/>
            <person name="Zhang A."/>
            <person name="Wang J."/>
        </authorList>
    </citation>
    <scope>NUCLEOTIDE SEQUENCE</scope>
    <source>
        <strain evidence="3">cv. G1812</strain>
    </source>
</reference>
<sequence>MERCGRPWHGEWTGPGVIVEMCLMILASLCSRFYYIN</sequence>
<keyword evidence="1" id="KW-0472">Membrane</keyword>
<evidence type="ECO:0000313" key="3">
    <source>
        <dbReference type="Proteomes" id="UP000015106"/>
    </source>
</evidence>
<keyword evidence="1" id="KW-1133">Transmembrane helix</keyword>
<evidence type="ECO:0000313" key="2">
    <source>
        <dbReference type="EnsemblPlants" id="TuG1812G0400003990.01.T01.cds377796"/>
    </source>
</evidence>
<name>A0A8R7Q9Z5_TRIUA</name>